<sequence>MISKFMSPFKLEGHDGKQQSKKIKRSSAGGRCHVNSSPNRTTVVDVVGLRFITHIANLQSKSNNIVMKSAVVRKGNQTRPVVNSDFCYLKTCDLCNKKLSPEKDIYMYRGDQGFCSIECRNRQIVLDEMRELESSTKQMVASQRHCWNDARRETRLILEDLRLQRLKSNAVKQNHWAIVS</sequence>
<evidence type="ECO:0000313" key="2">
    <source>
        <dbReference type="Proteomes" id="UP000828941"/>
    </source>
</evidence>
<keyword evidence="2" id="KW-1185">Reference proteome</keyword>
<comment type="caution">
    <text evidence="1">The sequence shown here is derived from an EMBL/GenBank/DDBJ whole genome shotgun (WGS) entry which is preliminary data.</text>
</comment>
<reference evidence="1 2" key="1">
    <citation type="journal article" date="2022" name="DNA Res.">
        <title>Chromosomal-level genome assembly of the orchid tree Bauhinia variegata (Leguminosae; Cercidoideae) supports the allotetraploid origin hypothesis of Bauhinia.</title>
        <authorList>
            <person name="Zhong Y."/>
            <person name="Chen Y."/>
            <person name="Zheng D."/>
            <person name="Pang J."/>
            <person name="Liu Y."/>
            <person name="Luo S."/>
            <person name="Meng S."/>
            <person name="Qian L."/>
            <person name="Wei D."/>
            <person name="Dai S."/>
            <person name="Zhou R."/>
        </authorList>
    </citation>
    <scope>NUCLEOTIDE SEQUENCE [LARGE SCALE GENOMIC DNA]</scope>
    <source>
        <strain evidence="1">BV-YZ2020</strain>
    </source>
</reference>
<proteinExistence type="predicted"/>
<gene>
    <name evidence="1" type="ORF">L6164_021340</name>
</gene>
<dbReference type="Proteomes" id="UP000828941">
    <property type="component" value="Chromosome 8"/>
</dbReference>
<dbReference type="EMBL" id="CM039433">
    <property type="protein sequence ID" value="KAI4329033.1"/>
    <property type="molecule type" value="Genomic_DNA"/>
</dbReference>
<organism evidence="1 2">
    <name type="scientific">Bauhinia variegata</name>
    <name type="common">Purple orchid tree</name>
    <name type="synonym">Phanera variegata</name>
    <dbReference type="NCBI Taxonomy" id="167791"/>
    <lineage>
        <taxon>Eukaryota</taxon>
        <taxon>Viridiplantae</taxon>
        <taxon>Streptophyta</taxon>
        <taxon>Embryophyta</taxon>
        <taxon>Tracheophyta</taxon>
        <taxon>Spermatophyta</taxon>
        <taxon>Magnoliopsida</taxon>
        <taxon>eudicotyledons</taxon>
        <taxon>Gunneridae</taxon>
        <taxon>Pentapetalae</taxon>
        <taxon>rosids</taxon>
        <taxon>fabids</taxon>
        <taxon>Fabales</taxon>
        <taxon>Fabaceae</taxon>
        <taxon>Cercidoideae</taxon>
        <taxon>Cercideae</taxon>
        <taxon>Bauhiniinae</taxon>
        <taxon>Bauhinia</taxon>
    </lineage>
</organism>
<evidence type="ECO:0000313" key="1">
    <source>
        <dbReference type="EMBL" id="KAI4329033.1"/>
    </source>
</evidence>
<protein>
    <submittedName>
        <fullName evidence="1">Uncharacterized protein</fullName>
    </submittedName>
</protein>
<name>A0ACB9MY79_BAUVA</name>
<accession>A0ACB9MY79</accession>